<dbReference type="AlphaFoldDB" id="A0A1G9QK60"/>
<keyword evidence="8" id="KW-0378">Hydrolase</keyword>
<keyword evidence="1 6" id="KW-0963">Cytoplasm</keyword>
<dbReference type="InterPro" id="IPR000085">
    <property type="entry name" value="RuvA"/>
</dbReference>
<keyword evidence="2 6" id="KW-0227">DNA damage</keyword>
<evidence type="ECO:0000259" key="7">
    <source>
        <dbReference type="SMART" id="SM00278"/>
    </source>
</evidence>
<dbReference type="InterPro" id="IPR011114">
    <property type="entry name" value="RuvA_C"/>
</dbReference>
<comment type="caution">
    <text evidence="6">Lacks conserved residue(s) required for the propagation of feature annotation.</text>
</comment>
<dbReference type="InterPro" id="IPR003583">
    <property type="entry name" value="Hlx-hairpin-Hlx_DNA-bd_motif"/>
</dbReference>
<dbReference type="GO" id="GO:0009379">
    <property type="term" value="C:Holliday junction helicase complex"/>
    <property type="evidence" value="ECO:0007669"/>
    <property type="project" value="InterPro"/>
</dbReference>
<dbReference type="Gene3D" id="1.10.8.10">
    <property type="entry name" value="DNA helicase RuvA subunit, C-terminal domain"/>
    <property type="match status" value="1"/>
</dbReference>
<evidence type="ECO:0000256" key="1">
    <source>
        <dbReference type="ARBA" id="ARBA00022490"/>
    </source>
</evidence>
<dbReference type="STRING" id="1075417.SAMN05421823_110203"/>
<dbReference type="SUPFAM" id="SSF46929">
    <property type="entry name" value="DNA helicase RuvA subunit, C-terminal domain"/>
    <property type="match status" value="1"/>
</dbReference>
<dbReference type="HAMAP" id="MF_00031">
    <property type="entry name" value="DNA_HJ_migration_RuvA"/>
    <property type="match status" value="1"/>
</dbReference>
<evidence type="ECO:0000256" key="5">
    <source>
        <dbReference type="ARBA" id="ARBA00023204"/>
    </source>
</evidence>
<feature type="region of interest" description="Domain I" evidence="6">
    <location>
        <begin position="1"/>
        <end position="64"/>
    </location>
</feature>
<comment type="domain">
    <text evidence="6">Has three domains with a flexible linker between the domains II and III and assumes an 'L' shape. Domain III is highly mobile and contacts RuvB.</text>
</comment>
<feature type="domain" description="Helix-hairpin-helix DNA-binding motif class 1" evidence="7">
    <location>
        <begin position="73"/>
        <end position="92"/>
    </location>
</feature>
<dbReference type="GO" id="GO:0005737">
    <property type="term" value="C:cytoplasm"/>
    <property type="evidence" value="ECO:0007669"/>
    <property type="project" value="UniProtKB-SubCell"/>
</dbReference>
<dbReference type="EMBL" id="FNFO01000010">
    <property type="protein sequence ID" value="SDM11413.1"/>
    <property type="molecule type" value="Genomic_DNA"/>
</dbReference>
<organism evidence="8 9">
    <name type="scientific">Catalinimonas alkaloidigena</name>
    <dbReference type="NCBI Taxonomy" id="1075417"/>
    <lineage>
        <taxon>Bacteria</taxon>
        <taxon>Pseudomonadati</taxon>
        <taxon>Bacteroidota</taxon>
        <taxon>Cytophagia</taxon>
        <taxon>Cytophagales</taxon>
        <taxon>Catalimonadaceae</taxon>
        <taxon>Catalinimonas</taxon>
    </lineage>
</organism>
<dbReference type="GO" id="GO:0048476">
    <property type="term" value="C:Holliday junction resolvase complex"/>
    <property type="evidence" value="ECO:0007669"/>
    <property type="project" value="UniProtKB-UniRule"/>
</dbReference>
<evidence type="ECO:0000313" key="8">
    <source>
        <dbReference type="EMBL" id="SDM11413.1"/>
    </source>
</evidence>
<dbReference type="Pfam" id="PF07499">
    <property type="entry name" value="RuvA_C"/>
    <property type="match status" value="1"/>
</dbReference>
<dbReference type="GO" id="GO:0006281">
    <property type="term" value="P:DNA repair"/>
    <property type="evidence" value="ECO:0007669"/>
    <property type="project" value="UniProtKB-UniRule"/>
</dbReference>
<keyword evidence="8" id="KW-0067">ATP-binding</keyword>
<evidence type="ECO:0000256" key="4">
    <source>
        <dbReference type="ARBA" id="ARBA00023172"/>
    </source>
</evidence>
<dbReference type="Proteomes" id="UP000198510">
    <property type="component" value="Unassembled WGS sequence"/>
</dbReference>
<keyword evidence="8" id="KW-0347">Helicase</keyword>
<dbReference type="Gene3D" id="2.40.50.140">
    <property type="entry name" value="Nucleic acid-binding proteins"/>
    <property type="match status" value="1"/>
</dbReference>
<dbReference type="SMART" id="SM00278">
    <property type="entry name" value="HhH1"/>
    <property type="match status" value="2"/>
</dbReference>
<comment type="subcellular location">
    <subcellularLocation>
        <location evidence="6">Cytoplasm</location>
    </subcellularLocation>
</comment>
<dbReference type="NCBIfam" id="TIGR00084">
    <property type="entry name" value="ruvA"/>
    <property type="match status" value="1"/>
</dbReference>
<feature type="domain" description="Helix-hairpin-helix DNA-binding motif class 1" evidence="7">
    <location>
        <begin position="108"/>
        <end position="127"/>
    </location>
</feature>
<dbReference type="GO" id="GO:0000400">
    <property type="term" value="F:four-way junction DNA binding"/>
    <property type="evidence" value="ECO:0007669"/>
    <property type="project" value="UniProtKB-UniRule"/>
</dbReference>
<dbReference type="InterPro" id="IPR010994">
    <property type="entry name" value="RuvA_2-like"/>
</dbReference>
<reference evidence="8 9" key="1">
    <citation type="submission" date="2016-10" db="EMBL/GenBank/DDBJ databases">
        <authorList>
            <person name="de Groot N.N."/>
        </authorList>
    </citation>
    <scope>NUCLEOTIDE SEQUENCE [LARGE SCALE GENOMIC DNA]</scope>
    <source>
        <strain evidence="8 9">DSM 25186</strain>
    </source>
</reference>
<dbReference type="OrthoDB" id="5293449at2"/>
<name>A0A1G9QK60_9BACT</name>
<accession>A0A1G9QK60</accession>
<dbReference type="InterPro" id="IPR012340">
    <property type="entry name" value="NA-bd_OB-fold"/>
</dbReference>
<dbReference type="GO" id="GO:0005524">
    <property type="term" value="F:ATP binding"/>
    <property type="evidence" value="ECO:0007669"/>
    <property type="project" value="InterPro"/>
</dbReference>
<dbReference type="InterPro" id="IPR036267">
    <property type="entry name" value="RuvA_C_sf"/>
</dbReference>
<evidence type="ECO:0000313" key="9">
    <source>
        <dbReference type="Proteomes" id="UP000198510"/>
    </source>
</evidence>
<gene>
    <name evidence="6" type="primary">ruvA</name>
    <name evidence="8" type="ORF">SAMN05421823_110203</name>
</gene>
<comment type="function">
    <text evidence="6">The RuvA-RuvB-RuvC complex processes Holliday junction (HJ) DNA during genetic recombination and DNA repair, while the RuvA-RuvB complex plays an important role in the rescue of blocked DNA replication forks via replication fork reversal (RFR). RuvA specifically binds to HJ cruciform DNA, conferring on it an open structure. The RuvB hexamer acts as an ATP-dependent pump, pulling dsDNA into and through the RuvAB complex. HJ branch migration allows RuvC to scan DNA until it finds its consensus sequence, where it cleaves and resolves the cruciform DNA.</text>
</comment>
<comment type="similarity">
    <text evidence="6">Belongs to the RuvA family.</text>
</comment>
<keyword evidence="5 6" id="KW-0234">DNA repair</keyword>
<comment type="subunit">
    <text evidence="6">Homotetramer. Forms an RuvA(8)-RuvB(12)-Holliday junction (HJ) complex. HJ DNA is sandwiched between 2 RuvA tetramers; dsDNA enters through RuvA and exits via RuvB. An RuvB hexamer assembles on each DNA strand where it exits the tetramer. Each RuvB hexamer is contacted by two RuvA subunits (via domain III) on 2 adjacent RuvB subunits; this complex drives branch migration. In the full resolvosome a probable DNA-RuvA(4)-RuvB(12)-RuvC(2) complex forms which resolves the HJ.</text>
</comment>
<keyword evidence="3 6" id="KW-0238">DNA-binding</keyword>
<dbReference type="GO" id="GO:0006310">
    <property type="term" value="P:DNA recombination"/>
    <property type="evidence" value="ECO:0007669"/>
    <property type="project" value="UniProtKB-UniRule"/>
</dbReference>
<feature type="region of interest" description="Domain III" evidence="6">
    <location>
        <begin position="149"/>
        <end position="199"/>
    </location>
</feature>
<dbReference type="SUPFAM" id="SSF47781">
    <property type="entry name" value="RuvA domain 2-like"/>
    <property type="match status" value="1"/>
</dbReference>
<keyword evidence="8" id="KW-0547">Nucleotide-binding</keyword>
<dbReference type="CDD" id="cd14332">
    <property type="entry name" value="UBA_RuvA_C"/>
    <property type="match status" value="1"/>
</dbReference>
<keyword evidence="9" id="KW-1185">Reference proteome</keyword>
<evidence type="ECO:0000256" key="6">
    <source>
        <dbReference type="HAMAP-Rule" id="MF_00031"/>
    </source>
</evidence>
<feature type="region of interest" description="Flexible linker" evidence="6">
    <location>
        <begin position="136"/>
        <end position="148"/>
    </location>
</feature>
<dbReference type="Pfam" id="PF01330">
    <property type="entry name" value="RuvA_N"/>
    <property type="match status" value="1"/>
</dbReference>
<dbReference type="Gene3D" id="1.10.150.20">
    <property type="entry name" value="5' to 3' exonuclease, C-terminal subdomain"/>
    <property type="match status" value="1"/>
</dbReference>
<protein>
    <recommendedName>
        <fullName evidence="6">Holliday junction branch migration complex subunit RuvA</fullName>
    </recommendedName>
</protein>
<sequence length="199" mass="21813">MIAYIEGKIAHKDPTYFILDVQGVGYQIRISLNTFSALKEAKGACKLFTHLHIKEDAHTLYGFAETAEKNLFLHLVSVTGIGPNTALMILSSLTPEEIYQAIVSGDYRTLQSVKGIGTKTAQRAILELKDKMKKENLFADFLAPDTAVEHNTVREEALAALMTLGIPKPTAEKNVSQILKTRGSALSVEEVIKLVLKSA</sequence>
<dbReference type="GO" id="GO:0009378">
    <property type="term" value="F:four-way junction helicase activity"/>
    <property type="evidence" value="ECO:0007669"/>
    <property type="project" value="InterPro"/>
</dbReference>
<proteinExistence type="inferred from homology"/>
<dbReference type="RefSeq" id="WP_089686296.1">
    <property type="nucleotide sequence ID" value="NZ_FNFO01000010.1"/>
</dbReference>
<evidence type="ECO:0000256" key="2">
    <source>
        <dbReference type="ARBA" id="ARBA00022763"/>
    </source>
</evidence>
<dbReference type="InterPro" id="IPR013849">
    <property type="entry name" value="DNA_helicase_Holl-junc_RuvA_I"/>
</dbReference>
<dbReference type="SUPFAM" id="SSF50249">
    <property type="entry name" value="Nucleic acid-binding proteins"/>
    <property type="match status" value="1"/>
</dbReference>
<keyword evidence="4 6" id="KW-0233">DNA recombination</keyword>
<evidence type="ECO:0000256" key="3">
    <source>
        <dbReference type="ARBA" id="ARBA00023125"/>
    </source>
</evidence>
<dbReference type="Pfam" id="PF14520">
    <property type="entry name" value="HHH_5"/>
    <property type="match status" value="1"/>
</dbReference>